<feature type="signal peptide" evidence="2">
    <location>
        <begin position="1"/>
        <end position="20"/>
    </location>
</feature>
<keyword evidence="5" id="KW-1185">Reference proteome</keyword>
<dbReference type="PANTHER" id="PTHR43037:SF1">
    <property type="entry name" value="BLL1128 PROTEIN"/>
    <property type="match status" value="1"/>
</dbReference>
<reference evidence="4 5" key="1">
    <citation type="submission" date="2019-02" db="EMBL/GenBank/DDBJ databases">
        <title>Deep-cultivation of Planctomycetes and their phenomic and genomic characterization uncovers novel biology.</title>
        <authorList>
            <person name="Wiegand S."/>
            <person name="Jogler M."/>
            <person name="Boedeker C."/>
            <person name="Pinto D."/>
            <person name="Vollmers J."/>
            <person name="Rivas-Marin E."/>
            <person name="Kohn T."/>
            <person name="Peeters S.H."/>
            <person name="Heuer A."/>
            <person name="Rast P."/>
            <person name="Oberbeckmann S."/>
            <person name="Bunk B."/>
            <person name="Jeske O."/>
            <person name="Meyerdierks A."/>
            <person name="Storesund J.E."/>
            <person name="Kallscheuer N."/>
            <person name="Luecker S."/>
            <person name="Lage O.M."/>
            <person name="Pohl T."/>
            <person name="Merkel B.J."/>
            <person name="Hornburger P."/>
            <person name="Mueller R.-W."/>
            <person name="Bruemmer F."/>
            <person name="Labrenz M."/>
            <person name="Spormann A.M."/>
            <person name="Op den Camp H."/>
            <person name="Overmann J."/>
            <person name="Amann R."/>
            <person name="Jetten M.S.M."/>
            <person name="Mascher T."/>
            <person name="Medema M.H."/>
            <person name="Devos D.P."/>
            <person name="Kaster A.-K."/>
            <person name="Ovreas L."/>
            <person name="Rohde M."/>
            <person name="Galperin M.Y."/>
            <person name="Jogler C."/>
        </authorList>
    </citation>
    <scope>NUCLEOTIDE SEQUENCE [LARGE SCALE GENOMIC DNA]</scope>
    <source>
        <strain evidence="4 5">K23_9</strain>
    </source>
</reference>
<dbReference type="InterPro" id="IPR029058">
    <property type="entry name" value="AB_hydrolase_fold"/>
</dbReference>
<protein>
    <submittedName>
        <fullName evidence="4">Putative hydrolase</fullName>
    </submittedName>
</protein>
<dbReference type="GO" id="GO:0016787">
    <property type="term" value="F:hydrolase activity"/>
    <property type="evidence" value="ECO:0007669"/>
    <property type="project" value="UniProtKB-KW"/>
</dbReference>
<evidence type="ECO:0000256" key="1">
    <source>
        <dbReference type="ARBA" id="ARBA00022729"/>
    </source>
</evidence>
<evidence type="ECO:0000313" key="5">
    <source>
        <dbReference type="Proteomes" id="UP000319817"/>
    </source>
</evidence>
<sequence length="254" mass="28158" precursor="true">MSRILLISAVCCFFVSTLFAGEMQLLTQGSPTQELTPSKPLRYWLYEPAAAKVGAAKVAAETKGQGKTFPLVLFLHGGGEGGAEPKKVKKHGIPKRLAAGDEFPFYVVAPQNPSETQFWDDQKLIRLLDEVQRRYPISRSRVYVAGLSRGAYGAWRLAIQNPDRFAALVAVCGGGPLPYVNRIKHLPIWVFHGAQDPVISISESQRLVDSLREAGGDVKFTIYPDAQHDAWTQAFDDPELYRWMLEQKKSAAAK</sequence>
<dbReference type="SUPFAM" id="SSF53474">
    <property type="entry name" value="alpha/beta-Hydrolases"/>
    <property type="match status" value="1"/>
</dbReference>
<dbReference type="Pfam" id="PF02230">
    <property type="entry name" value="Abhydrolase_2"/>
    <property type="match status" value="1"/>
</dbReference>
<feature type="domain" description="Phospholipase/carboxylesterase/thioesterase" evidence="3">
    <location>
        <begin position="121"/>
        <end position="236"/>
    </location>
</feature>
<evidence type="ECO:0000256" key="2">
    <source>
        <dbReference type="SAM" id="SignalP"/>
    </source>
</evidence>
<keyword evidence="1 2" id="KW-0732">Signal</keyword>
<evidence type="ECO:0000313" key="4">
    <source>
        <dbReference type="EMBL" id="QDT12432.1"/>
    </source>
</evidence>
<dbReference type="PANTHER" id="PTHR43037">
    <property type="entry name" value="UNNAMED PRODUCT-RELATED"/>
    <property type="match status" value="1"/>
</dbReference>
<dbReference type="EMBL" id="CP036526">
    <property type="protein sequence ID" value="QDT12432.1"/>
    <property type="molecule type" value="Genomic_DNA"/>
</dbReference>
<organism evidence="4 5">
    <name type="scientific">Stieleria marina</name>
    <dbReference type="NCBI Taxonomy" id="1930275"/>
    <lineage>
        <taxon>Bacteria</taxon>
        <taxon>Pseudomonadati</taxon>
        <taxon>Planctomycetota</taxon>
        <taxon>Planctomycetia</taxon>
        <taxon>Pirellulales</taxon>
        <taxon>Pirellulaceae</taxon>
        <taxon>Stieleria</taxon>
    </lineage>
</organism>
<accession>A0A517NZ81</accession>
<dbReference type="InterPro" id="IPR050955">
    <property type="entry name" value="Plant_Biomass_Hydrol_Est"/>
</dbReference>
<dbReference type="RefSeq" id="WP_419189226.1">
    <property type="nucleotide sequence ID" value="NZ_CP036526.1"/>
</dbReference>
<dbReference type="InterPro" id="IPR003140">
    <property type="entry name" value="PLipase/COase/thioEstase"/>
</dbReference>
<dbReference type="Proteomes" id="UP000319817">
    <property type="component" value="Chromosome"/>
</dbReference>
<proteinExistence type="predicted"/>
<evidence type="ECO:0000259" key="3">
    <source>
        <dbReference type="Pfam" id="PF02230"/>
    </source>
</evidence>
<dbReference type="Gene3D" id="3.40.50.1820">
    <property type="entry name" value="alpha/beta hydrolase"/>
    <property type="match status" value="1"/>
</dbReference>
<feature type="chain" id="PRO_5021735924" evidence="2">
    <location>
        <begin position="21"/>
        <end position="254"/>
    </location>
</feature>
<gene>
    <name evidence="4" type="ORF">K239x_44420</name>
</gene>
<dbReference type="AlphaFoldDB" id="A0A517NZ81"/>
<keyword evidence="4" id="KW-0378">Hydrolase</keyword>
<name>A0A517NZ81_9BACT</name>